<evidence type="ECO:0000256" key="2">
    <source>
        <dbReference type="ARBA" id="ARBA00022692"/>
    </source>
</evidence>
<keyword evidence="2" id="KW-0812">Transmembrane</keyword>
<evidence type="ECO:0000313" key="6">
    <source>
        <dbReference type="EMBL" id="KAJ5460916.1"/>
    </source>
</evidence>
<dbReference type="Gene3D" id="3.40.50.300">
    <property type="entry name" value="P-loop containing nucleotide triphosphate hydrolases"/>
    <property type="match status" value="1"/>
</dbReference>
<dbReference type="RefSeq" id="XP_056769958.1">
    <property type="nucleotide sequence ID" value="XM_056905851.1"/>
</dbReference>
<dbReference type="GO" id="GO:0140359">
    <property type="term" value="F:ABC-type transporter activity"/>
    <property type="evidence" value="ECO:0007669"/>
    <property type="project" value="InterPro"/>
</dbReference>
<dbReference type="GO" id="GO:0016887">
    <property type="term" value="F:ATP hydrolysis activity"/>
    <property type="evidence" value="ECO:0007669"/>
    <property type="project" value="InterPro"/>
</dbReference>
<dbReference type="InterPro" id="IPR027417">
    <property type="entry name" value="P-loop_NTPase"/>
</dbReference>
<dbReference type="PANTHER" id="PTHR24221">
    <property type="entry name" value="ATP-BINDING CASSETTE SUB-FAMILY B"/>
    <property type="match status" value="1"/>
</dbReference>
<sequence>MIEASTEENAMKTESLMSYETVKYFNAEKFEFKRYCMRVQEVRNANYRNARFAGLMNTCQNTFMMAGAPVVDSPTARPLVLCRGDITFKNVTFSYDERRLALNRLLLNCRAGTTTAFVGCITVDGHDVRNITIDSLRKHIGVVAQHPVLFNNSLMYNLKYANQNATDEQVYDACRAASVHGTIMSFPEGYSTKVGDRGLRLSGEKQRVAIAGVILKDPKIILLDEATAYLDTNTEENIQRSLEVL</sequence>
<accession>A0AAD6CDN1</accession>
<proteinExistence type="predicted"/>
<gene>
    <name evidence="6" type="ORF">N7458_002468</name>
</gene>
<dbReference type="Gene3D" id="1.20.1560.10">
    <property type="entry name" value="ABC transporter type 1, transmembrane domain"/>
    <property type="match status" value="1"/>
</dbReference>
<dbReference type="AlphaFoldDB" id="A0AAD6CDN1"/>
<dbReference type="GeneID" id="81596094"/>
<dbReference type="EMBL" id="JAPVEA010000002">
    <property type="protein sequence ID" value="KAJ5460916.1"/>
    <property type="molecule type" value="Genomic_DNA"/>
</dbReference>
<dbReference type="GO" id="GO:0005774">
    <property type="term" value="C:vacuolar membrane"/>
    <property type="evidence" value="ECO:0007669"/>
    <property type="project" value="TreeGrafter"/>
</dbReference>
<evidence type="ECO:0000256" key="4">
    <source>
        <dbReference type="ARBA" id="ARBA00023136"/>
    </source>
</evidence>
<keyword evidence="4" id="KW-0472">Membrane</keyword>
<dbReference type="Pfam" id="PF00005">
    <property type="entry name" value="ABC_tran"/>
    <property type="match status" value="1"/>
</dbReference>
<evidence type="ECO:0000259" key="5">
    <source>
        <dbReference type="PROSITE" id="PS50929"/>
    </source>
</evidence>
<dbReference type="GO" id="GO:0005524">
    <property type="term" value="F:ATP binding"/>
    <property type="evidence" value="ECO:0007669"/>
    <property type="project" value="InterPro"/>
</dbReference>
<feature type="domain" description="ABC transmembrane type-1" evidence="5">
    <location>
        <begin position="13"/>
        <end position="67"/>
    </location>
</feature>
<dbReference type="InterPro" id="IPR003439">
    <property type="entry name" value="ABC_transporter-like_ATP-bd"/>
</dbReference>
<dbReference type="InterPro" id="IPR039421">
    <property type="entry name" value="Type_1_exporter"/>
</dbReference>
<reference evidence="6" key="2">
    <citation type="journal article" date="2023" name="IMA Fungus">
        <title>Comparative genomic study of the Penicillium genus elucidates a diverse pangenome and 15 lateral gene transfer events.</title>
        <authorList>
            <person name="Petersen C."/>
            <person name="Sorensen T."/>
            <person name="Nielsen M.R."/>
            <person name="Sondergaard T.E."/>
            <person name="Sorensen J.L."/>
            <person name="Fitzpatrick D.A."/>
            <person name="Frisvad J.C."/>
            <person name="Nielsen K.L."/>
        </authorList>
    </citation>
    <scope>NUCLEOTIDE SEQUENCE</scope>
    <source>
        <strain evidence="6">IBT 16125</strain>
    </source>
</reference>
<organism evidence="6 7">
    <name type="scientific">Penicillium daleae</name>
    <dbReference type="NCBI Taxonomy" id="63821"/>
    <lineage>
        <taxon>Eukaryota</taxon>
        <taxon>Fungi</taxon>
        <taxon>Dikarya</taxon>
        <taxon>Ascomycota</taxon>
        <taxon>Pezizomycotina</taxon>
        <taxon>Eurotiomycetes</taxon>
        <taxon>Eurotiomycetidae</taxon>
        <taxon>Eurotiales</taxon>
        <taxon>Aspergillaceae</taxon>
        <taxon>Penicillium</taxon>
    </lineage>
</organism>
<dbReference type="SUPFAM" id="SSF52540">
    <property type="entry name" value="P-loop containing nucleoside triphosphate hydrolases"/>
    <property type="match status" value="1"/>
</dbReference>
<evidence type="ECO:0000256" key="3">
    <source>
        <dbReference type="ARBA" id="ARBA00022989"/>
    </source>
</evidence>
<dbReference type="Pfam" id="PF00664">
    <property type="entry name" value="ABC_membrane"/>
    <property type="match status" value="1"/>
</dbReference>
<dbReference type="Proteomes" id="UP001213681">
    <property type="component" value="Unassembled WGS sequence"/>
</dbReference>
<dbReference type="SUPFAM" id="SSF90123">
    <property type="entry name" value="ABC transporter transmembrane region"/>
    <property type="match status" value="1"/>
</dbReference>
<dbReference type="PROSITE" id="PS50929">
    <property type="entry name" value="ABC_TM1F"/>
    <property type="match status" value="1"/>
</dbReference>
<name>A0AAD6CDN1_9EURO</name>
<dbReference type="InterPro" id="IPR036640">
    <property type="entry name" value="ABC1_TM_sf"/>
</dbReference>
<dbReference type="PANTHER" id="PTHR24221:SF651">
    <property type="entry name" value="HEAVY METAL TOLERANCE PROTEIN"/>
    <property type="match status" value="1"/>
</dbReference>
<keyword evidence="7" id="KW-1185">Reference proteome</keyword>
<protein>
    <submittedName>
        <fullName evidence="6">Vacuolar ABC heavy metal transporter</fullName>
    </submittedName>
</protein>
<comment type="caution">
    <text evidence="6">The sequence shown here is derived from an EMBL/GenBank/DDBJ whole genome shotgun (WGS) entry which is preliminary data.</text>
</comment>
<evidence type="ECO:0000313" key="7">
    <source>
        <dbReference type="Proteomes" id="UP001213681"/>
    </source>
</evidence>
<keyword evidence="3" id="KW-1133">Transmembrane helix</keyword>
<reference evidence="6" key="1">
    <citation type="submission" date="2022-12" db="EMBL/GenBank/DDBJ databases">
        <authorList>
            <person name="Petersen C."/>
        </authorList>
    </citation>
    <scope>NUCLEOTIDE SEQUENCE</scope>
    <source>
        <strain evidence="6">IBT 16125</strain>
    </source>
</reference>
<comment type="subcellular location">
    <subcellularLocation>
        <location evidence="1">Membrane</location>
        <topology evidence="1">Multi-pass membrane protein</topology>
    </subcellularLocation>
</comment>
<evidence type="ECO:0000256" key="1">
    <source>
        <dbReference type="ARBA" id="ARBA00004141"/>
    </source>
</evidence>
<dbReference type="InterPro" id="IPR011527">
    <property type="entry name" value="ABC1_TM_dom"/>
</dbReference>